<evidence type="ECO:0000313" key="3">
    <source>
        <dbReference type="Proteomes" id="UP001332243"/>
    </source>
</evidence>
<evidence type="ECO:0000313" key="2">
    <source>
        <dbReference type="EMBL" id="MEE6257454.1"/>
    </source>
</evidence>
<reference evidence="2 3" key="1">
    <citation type="submission" date="2024-01" db="EMBL/GenBank/DDBJ databases">
        <title>Genome insights into Plantactinospora sonchi sp. nov.</title>
        <authorList>
            <person name="Wang L."/>
        </authorList>
    </citation>
    <scope>NUCLEOTIDE SEQUENCE [LARGE SCALE GENOMIC DNA]</scope>
    <source>
        <strain evidence="2 3">NEAU-QY2</strain>
    </source>
</reference>
<name>A0ABU7RMG7_9ACTN</name>
<dbReference type="EMBL" id="JAZGQK010000002">
    <property type="protein sequence ID" value="MEE6257454.1"/>
    <property type="molecule type" value="Genomic_DNA"/>
</dbReference>
<evidence type="ECO:0000256" key="1">
    <source>
        <dbReference type="SAM" id="Phobius"/>
    </source>
</evidence>
<gene>
    <name evidence="2" type="ORF">V1633_02995</name>
</gene>
<organism evidence="2 3">
    <name type="scientific">Plantactinospora sonchi</name>
    <dbReference type="NCBI Taxonomy" id="1544735"/>
    <lineage>
        <taxon>Bacteria</taxon>
        <taxon>Bacillati</taxon>
        <taxon>Actinomycetota</taxon>
        <taxon>Actinomycetes</taxon>
        <taxon>Micromonosporales</taxon>
        <taxon>Micromonosporaceae</taxon>
        <taxon>Plantactinospora</taxon>
    </lineage>
</organism>
<feature type="transmembrane region" description="Helical" evidence="1">
    <location>
        <begin position="16"/>
        <end position="37"/>
    </location>
</feature>
<accession>A0ABU7RMG7</accession>
<dbReference type="Proteomes" id="UP001332243">
    <property type="component" value="Unassembled WGS sequence"/>
</dbReference>
<feature type="transmembrane region" description="Helical" evidence="1">
    <location>
        <begin position="66"/>
        <end position="87"/>
    </location>
</feature>
<dbReference type="RefSeq" id="WP_331212566.1">
    <property type="nucleotide sequence ID" value="NZ_JAZGQK010000002.1"/>
</dbReference>
<comment type="caution">
    <text evidence="2">The sequence shown here is derived from an EMBL/GenBank/DDBJ whole genome shotgun (WGS) entry which is preliminary data.</text>
</comment>
<keyword evidence="1" id="KW-0812">Transmembrane</keyword>
<evidence type="ECO:0008006" key="4">
    <source>
        <dbReference type="Google" id="ProtNLM"/>
    </source>
</evidence>
<keyword evidence="3" id="KW-1185">Reference proteome</keyword>
<sequence>MIGLLTEISNRIASRWIVSVLLPGALLLLLGGCGIVLGHAQALDLDALVTAVERAVSRRRGQPVRWVVEVALAVGSAGLLGVTARGLGTLLQRFWLRERHLLPARLGLRQRRWSRYQRSLATARRHGIESVRAYLPHRPTWMGDRLRLVEARIQAQYRISATLVWPRVWLLTGDEVHAPVGNARGRFDAAAVLGGWSVLYLLLGAGWWPGAVIGGALMFVAVRRARVALDELALLVESAIDLHWRDLASALGVPVAGGTPSPEEAALIDDRLHKGG</sequence>
<keyword evidence="1" id="KW-1133">Transmembrane helix</keyword>
<keyword evidence="1" id="KW-0472">Membrane</keyword>
<proteinExistence type="predicted"/>
<feature type="transmembrane region" description="Helical" evidence="1">
    <location>
        <begin position="198"/>
        <end position="222"/>
    </location>
</feature>
<protein>
    <recommendedName>
        <fullName evidence="4">Vegetative cell wall protein gp1</fullName>
    </recommendedName>
</protein>